<dbReference type="Pfam" id="PF25010">
    <property type="entry name" value="ARM_UBP24_USP9X-Y"/>
    <property type="match status" value="1"/>
</dbReference>
<dbReference type="Proteomes" id="UP000095280">
    <property type="component" value="Unplaced"/>
</dbReference>
<keyword evidence="3" id="KW-0378">Hydrolase</keyword>
<dbReference type="WBParaSite" id="maker-uti_cns_0012025-snap-gene-0.2-mRNA-1">
    <property type="protein sequence ID" value="maker-uti_cns_0012025-snap-gene-0.2-mRNA-1"/>
    <property type="gene ID" value="maker-uti_cns_0012025-snap-gene-0.2"/>
</dbReference>
<evidence type="ECO:0000256" key="1">
    <source>
        <dbReference type="ARBA" id="ARBA00022670"/>
    </source>
</evidence>
<protein>
    <submittedName>
        <fullName evidence="6">CCR4-NOT transcription complex subunit 11</fullName>
    </submittedName>
</protein>
<keyword evidence="1" id="KW-0645">Protease</keyword>
<keyword evidence="5" id="KW-1185">Reference proteome</keyword>
<accession>A0A1I8IFQ7</accession>
<dbReference type="GO" id="GO:0008233">
    <property type="term" value="F:peptidase activity"/>
    <property type="evidence" value="ECO:0007669"/>
    <property type="project" value="UniProtKB-KW"/>
</dbReference>
<evidence type="ECO:0000256" key="2">
    <source>
        <dbReference type="ARBA" id="ARBA00022786"/>
    </source>
</evidence>
<feature type="domain" description="UBP34/UBP24/USP9X/USP9Y-like ARM repeat region" evidence="4">
    <location>
        <begin position="217"/>
        <end position="257"/>
    </location>
</feature>
<sequence length="257" mass="28603">IFTDEAVNSWKFEIQKYILDSAKLLLQMIVLRLDRDNPYLLELLFLVLNPETKFHIFNGQRSPLLPQPAAAVSPSAAATIAAATAAASAGGPPPVFAVPRENKSPMHWLVDLVNCFGRLGGFQALARRFEQRDTLNVTIIASLLRPFGASAEVLAPSTVSTYFVPLLPVVQGFLNRLSDADLKRESKSDKHDCLSGIVRCLQCLLIRLPDQEETTRNLEELRLKMILRVLQLSSFNGKMKALNELNKAITSVSYYQH</sequence>
<dbReference type="AlphaFoldDB" id="A0A1I8IFQ7"/>
<evidence type="ECO:0000313" key="5">
    <source>
        <dbReference type="Proteomes" id="UP000095280"/>
    </source>
</evidence>
<evidence type="ECO:0000313" key="6">
    <source>
        <dbReference type="WBParaSite" id="maker-uti_cns_0012025-snap-gene-0.2-mRNA-1"/>
    </source>
</evidence>
<name>A0A1I8IFQ7_9PLAT</name>
<dbReference type="InterPro" id="IPR056850">
    <property type="entry name" value="ARM_UBP34_24_USP9X_Y"/>
</dbReference>
<keyword evidence="2" id="KW-0833">Ubl conjugation pathway</keyword>
<organism evidence="5 6">
    <name type="scientific">Macrostomum lignano</name>
    <dbReference type="NCBI Taxonomy" id="282301"/>
    <lineage>
        <taxon>Eukaryota</taxon>
        <taxon>Metazoa</taxon>
        <taxon>Spiralia</taxon>
        <taxon>Lophotrochozoa</taxon>
        <taxon>Platyhelminthes</taxon>
        <taxon>Rhabditophora</taxon>
        <taxon>Macrostomorpha</taxon>
        <taxon>Macrostomida</taxon>
        <taxon>Macrostomidae</taxon>
        <taxon>Macrostomum</taxon>
    </lineage>
</organism>
<reference evidence="6" key="1">
    <citation type="submission" date="2016-11" db="UniProtKB">
        <authorList>
            <consortium name="WormBaseParasite"/>
        </authorList>
    </citation>
    <scope>IDENTIFICATION</scope>
</reference>
<dbReference type="GO" id="GO:0006508">
    <property type="term" value="P:proteolysis"/>
    <property type="evidence" value="ECO:0007669"/>
    <property type="project" value="UniProtKB-KW"/>
</dbReference>
<evidence type="ECO:0000259" key="4">
    <source>
        <dbReference type="Pfam" id="PF25010"/>
    </source>
</evidence>
<evidence type="ECO:0000256" key="3">
    <source>
        <dbReference type="ARBA" id="ARBA00022801"/>
    </source>
</evidence>
<proteinExistence type="predicted"/>